<dbReference type="InterPro" id="IPR006153">
    <property type="entry name" value="Cation/H_exchanger_TM"/>
</dbReference>
<protein>
    <recommendedName>
        <fullName evidence="12">Sodium/hydrogen exchanger</fullName>
    </recommendedName>
</protein>
<comment type="similarity">
    <text evidence="2 12">Belongs to the monovalent cation:proton antiporter 1 (CPA1) transporter (TC 2.A.36) family.</text>
</comment>
<evidence type="ECO:0000256" key="6">
    <source>
        <dbReference type="ARBA" id="ARBA00022692"/>
    </source>
</evidence>
<dbReference type="PANTHER" id="PTHR10110">
    <property type="entry name" value="SODIUM/HYDROGEN EXCHANGER"/>
    <property type="match status" value="1"/>
</dbReference>
<feature type="transmembrane region" description="Helical" evidence="13">
    <location>
        <begin position="299"/>
        <end position="324"/>
    </location>
</feature>
<dbReference type="Proteomes" id="UP000008672">
    <property type="component" value="Unassembled WGS sequence"/>
</dbReference>
<evidence type="ECO:0000256" key="5">
    <source>
        <dbReference type="ARBA" id="ARBA00022475"/>
    </source>
</evidence>
<evidence type="ECO:0000256" key="7">
    <source>
        <dbReference type="ARBA" id="ARBA00022989"/>
    </source>
</evidence>
<dbReference type="GO" id="GO:0051453">
    <property type="term" value="P:regulation of intracellular pH"/>
    <property type="evidence" value="ECO:0007669"/>
    <property type="project" value="TreeGrafter"/>
</dbReference>
<keyword evidence="17" id="KW-1185">Reference proteome</keyword>
<feature type="transmembrane region" description="Helical" evidence="13">
    <location>
        <begin position="78"/>
        <end position="96"/>
    </location>
</feature>
<keyword evidence="5" id="KW-1003">Cell membrane</keyword>
<evidence type="ECO:0000313" key="16">
    <source>
        <dbReference type="Ensembl" id="ENSLACP00000011206.1"/>
    </source>
</evidence>
<dbReference type="InterPro" id="IPR018422">
    <property type="entry name" value="Cation/H_exchanger_CPA1"/>
</dbReference>
<comment type="subcellular location">
    <subcellularLocation>
        <location evidence="1">Apical cell membrane</location>
        <topology evidence="1">Multi-pass membrane protein</topology>
    </subcellularLocation>
</comment>
<dbReference type="EMBL" id="AFYH01107357">
    <property type="status" value="NOT_ANNOTATED_CDS"/>
    <property type="molecule type" value="Genomic_DNA"/>
</dbReference>
<dbReference type="EMBL" id="AFYH01107360">
    <property type="status" value="NOT_ANNOTATED_CDS"/>
    <property type="molecule type" value="Genomic_DNA"/>
</dbReference>
<keyword evidence="7 13" id="KW-1133">Transmembrane helix</keyword>
<evidence type="ECO:0000256" key="4">
    <source>
        <dbReference type="ARBA" id="ARBA00022449"/>
    </source>
</evidence>
<dbReference type="InParanoid" id="H3ANI5"/>
<dbReference type="EMBL" id="AFYH01107359">
    <property type="status" value="NOT_ANNOTATED_CDS"/>
    <property type="molecule type" value="Genomic_DNA"/>
</dbReference>
<reference evidence="16" key="2">
    <citation type="submission" date="2025-08" db="UniProtKB">
        <authorList>
            <consortium name="Ensembl"/>
        </authorList>
    </citation>
    <scope>IDENTIFICATION</scope>
</reference>
<evidence type="ECO:0000256" key="11">
    <source>
        <dbReference type="ARBA" id="ARBA00023201"/>
    </source>
</evidence>
<dbReference type="InterPro" id="IPR001953">
    <property type="entry name" value="NHE-2/4"/>
</dbReference>
<sequence>FSDERVQVLVTDYSHVQVPFEITLWILLASLAKIGFNLYQKLPHIVPESCLLLGIGLLVGGIIYGVNDKNPPIMTTKIFFLYLLPPIVLDAGYFMPNRTFFENIGTGLWFALVGTVWNTIGIGISLFGICQVEAFGLTDIDILQNLLYGSLISAVDPVAVLAVFEKLNADEQLHILILEESILNDAITVVLYNLFTSFFQMRTIESIDVLAGVASFFFVGIGGVFFGILYGFIAAFTTRFTERVRVIEPLFVFLYSYLSYLTAELFHLSSILAFKICILSWNQYIANFLHTNTPSSIKYFTLIMLSKILVCILYFFLNIQYIFMENMWCIYLILFCLFNIDLFFFFFSFQGVIVLSQIINPFRTIPLTFKDQFIIAYGGLRGAMSFSLAFLLPSTLPRKNLFITSTIVVIFFTVFFQGITIKPLVQFLKIKKTARKRTSVNEQIHSRLMEHLGAGIEDICGQWSHYYWREKFKRFNKNILRKLLIRENKRISSIVVLYKKLEIKHAIEMIETGRLSATPSVTSMMARRERNIRNLSPEELDQMQDMLSRNMYQIRQRTLSYTRHSLPRSTNERQAKEILIRRHHSMRESMRQN</sequence>
<dbReference type="Pfam" id="PF16644">
    <property type="entry name" value="NEXCaM_BD"/>
    <property type="match status" value="1"/>
</dbReference>
<evidence type="ECO:0000259" key="15">
    <source>
        <dbReference type="Pfam" id="PF16644"/>
    </source>
</evidence>
<feature type="transmembrane region" description="Helical" evidence="13">
    <location>
        <begin position="45"/>
        <end position="66"/>
    </location>
</feature>
<dbReference type="OMA" id="INMFRTI"/>
<evidence type="ECO:0000259" key="14">
    <source>
        <dbReference type="Pfam" id="PF00999"/>
    </source>
</evidence>
<feature type="domain" description="Sodium/hydrogen exchanger regulatory region" evidence="15">
    <location>
        <begin position="517"/>
        <end position="592"/>
    </location>
</feature>
<dbReference type="Ensembl" id="ENSLACT00000011290.1">
    <property type="protein sequence ID" value="ENSLACP00000011206.1"/>
    <property type="gene ID" value="ENSLACG00000009859.1"/>
</dbReference>
<gene>
    <name evidence="16" type="primary">SLC9A2</name>
</gene>
<feature type="transmembrane region" description="Helical" evidence="13">
    <location>
        <begin position="207"/>
        <end position="237"/>
    </location>
</feature>
<feature type="transmembrane region" description="Helical" evidence="13">
    <location>
        <begin position="402"/>
        <end position="425"/>
    </location>
</feature>
<dbReference type="Gene3D" id="6.10.140.1330">
    <property type="match status" value="1"/>
</dbReference>
<dbReference type="Gene3D" id="6.10.250.2020">
    <property type="match status" value="1"/>
</dbReference>
<dbReference type="NCBIfam" id="TIGR00840">
    <property type="entry name" value="b_cpa1"/>
    <property type="match status" value="1"/>
</dbReference>
<feature type="transmembrane region" description="Helical" evidence="13">
    <location>
        <begin position="330"/>
        <end position="353"/>
    </location>
</feature>
<feature type="domain" description="Cation/H+ exchanger transmembrane" evidence="14">
    <location>
        <begin position="26"/>
        <end position="426"/>
    </location>
</feature>
<keyword evidence="8" id="KW-0915">Sodium</keyword>
<dbReference type="FunCoup" id="H3ANI5">
    <property type="interactions" value="493"/>
</dbReference>
<accession>H3ANI5</accession>
<dbReference type="GeneTree" id="ENSGT00940000156807"/>
<keyword evidence="10 13" id="KW-0472">Membrane</keyword>
<evidence type="ECO:0000256" key="13">
    <source>
        <dbReference type="SAM" id="Phobius"/>
    </source>
</evidence>
<dbReference type="PANTHER" id="PTHR10110:SF196">
    <property type="entry name" value="SODIUM_HYDROGEN EXCHANGER"/>
    <property type="match status" value="1"/>
</dbReference>
<proteinExistence type="inferred from homology"/>
<dbReference type="EMBL" id="AFYH01107356">
    <property type="status" value="NOT_ANNOTATED_CDS"/>
    <property type="molecule type" value="Genomic_DNA"/>
</dbReference>
<feature type="transmembrane region" description="Helical" evidence="13">
    <location>
        <begin position="257"/>
        <end position="278"/>
    </location>
</feature>
<dbReference type="Gene3D" id="6.10.250.1040">
    <property type="match status" value="1"/>
</dbReference>
<dbReference type="PRINTS" id="PR01086">
    <property type="entry name" value="NAHEXCHNGR2"/>
</dbReference>
<dbReference type="EMBL" id="AFYH01107355">
    <property type="status" value="NOT_ANNOTATED_CDS"/>
    <property type="molecule type" value="Genomic_DNA"/>
</dbReference>
<dbReference type="Pfam" id="PF00999">
    <property type="entry name" value="Na_H_Exchanger"/>
    <property type="match status" value="1"/>
</dbReference>
<name>H3ANI5_LATCH</name>
<dbReference type="GO" id="GO:0016324">
    <property type="term" value="C:apical plasma membrane"/>
    <property type="evidence" value="ECO:0007669"/>
    <property type="project" value="UniProtKB-SubCell"/>
</dbReference>
<reference evidence="17" key="1">
    <citation type="submission" date="2011-08" db="EMBL/GenBank/DDBJ databases">
        <title>The draft genome of Latimeria chalumnae.</title>
        <authorList>
            <person name="Di Palma F."/>
            <person name="Alfoldi J."/>
            <person name="Johnson J."/>
            <person name="Berlin A."/>
            <person name="Gnerre S."/>
            <person name="Jaffe D."/>
            <person name="MacCallum I."/>
            <person name="Young S."/>
            <person name="Walker B.J."/>
            <person name="Lander E."/>
            <person name="Lindblad-Toh K."/>
        </authorList>
    </citation>
    <scope>NUCLEOTIDE SEQUENCE [LARGE SCALE GENOMIC DNA]</scope>
    <source>
        <strain evidence="17">Wild caught</strain>
    </source>
</reference>
<keyword evidence="9 12" id="KW-0406">Ion transport</keyword>
<evidence type="ECO:0000256" key="9">
    <source>
        <dbReference type="ARBA" id="ARBA00023065"/>
    </source>
</evidence>
<dbReference type="HOGENOM" id="CLU_005912_4_3_1"/>
<keyword evidence="6 12" id="KW-0812">Transmembrane</keyword>
<feature type="transmembrane region" description="Helical" evidence="13">
    <location>
        <begin position="142"/>
        <end position="164"/>
    </location>
</feature>
<dbReference type="EMBL" id="AFYH01107358">
    <property type="status" value="NOT_ANNOTATED_CDS"/>
    <property type="molecule type" value="Genomic_DNA"/>
</dbReference>
<evidence type="ECO:0000256" key="3">
    <source>
        <dbReference type="ARBA" id="ARBA00022448"/>
    </source>
</evidence>
<evidence type="ECO:0000256" key="8">
    <source>
        <dbReference type="ARBA" id="ARBA00023053"/>
    </source>
</evidence>
<keyword evidence="11 12" id="KW-0739">Sodium transport</keyword>
<keyword evidence="3 12" id="KW-0813">Transport</keyword>
<feature type="transmembrane region" description="Helical" evidence="13">
    <location>
        <begin position="374"/>
        <end position="396"/>
    </location>
</feature>
<dbReference type="GO" id="GO:0098719">
    <property type="term" value="P:sodium ion import across plasma membrane"/>
    <property type="evidence" value="ECO:0007669"/>
    <property type="project" value="TreeGrafter"/>
</dbReference>
<evidence type="ECO:0000256" key="2">
    <source>
        <dbReference type="ARBA" id="ARBA00007367"/>
    </source>
</evidence>
<reference evidence="16" key="3">
    <citation type="submission" date="2025-09" db="UniProtKB">
        <authorList>
            <consortium name="Ensembl"/>
        </authorList>
    </citation>
    <scope>IDENTIFICATION</scope>
</reference>
<evidence type="ECO:0000256" key="12">
    <source>
        <dbReference type="RuleBase" id="RU003722"/>
    </source>
</evidence>
<feature type="transmembrane region" description="Helical" evidence="13">
    <location>
        <begin position="108"/>
        <end position="130"/>
    </location>
</feature>
<evidence type="ECO:0000256" key="1">
    <source>
        <dbReference type="ARBA" id="ARBA00004424"/>
    </source>
</evidence>
<evidence type="ECO:0000313" key="17">
    <source>
        <dbReference type="Proteomes" id="UP000008672"/>
    </source>
</evidence>
<dbReference type="STRING" id="7897.ENSLACP00000011206"/>
<evidence type="ECO:0000256" key="10">
    <source>
        <dbReference type="ARBA" id="ARBA00023136"/>
    </source>
</evidence>
<dbReference type="InterPro" id="IPR004709">
    <property type="entry name" value="NaH_exchanger"/>
</dbReference>
<dbReference type="GO" id="GO:0015386">
    <property type="term" value="F:potassium:proton antiporter activity"/>
    <property type="evidence" value="ECO:0007669"/>
    <property type="project" value="TreeGrafter"/>
</dbReference>
<dbReference type="GO" id="GO:0015385">
    <property type="term" value="F:sodium:proton antiporter activity"/>
    <property type="evidence" value="ECO:0007669"/>
    <property type="project" value="InterPro"/>
</dbReference>
<dbReference type="InterPro" id="IPR032103">
    <property type="entry name" value="NHE_CaM-bd"/>
</dbReference>
<dbReference type="AlphaFoldDB" id="H3ANI5"/>
<keyword evidence="4 12" id="KW-0050">Antiport</keyword>
<dbReference type="PRINTS" id="PR01084">
    <property type="entry name" value="NAHEXCHNGR"/>
</dbReference>
<dbReference type="eggNOG" id="KOG1966">
    <property type="taxonomic scope" value="Eukaryota"/>
</dbReference>
<organism evidence="16 17">
    <name type="scientific">Latimeria chalumnae</name>
    <name type="common">Coelacanth</name>
    <dbReference type="NCBI Taxonomy" id="7897"/>
    <lineage>
        <taxon>Eukaryota</taxon>
        <taxon>Metazoa</taxon>
        <taxon>Chordata</taxon>
        <taxon>Craniata</taxon>
        <taxon>Vertebrata</taxon>
        <taxon>Euteleostomi</taxon>
        <taxon>Coelacanthiformes</taxon>
        <taxon>Coelacanthidae</taxon>
        <taxon>Latimeria</taxon>
    </lineage>
</organism>